<feature type="region of interest" description="Disordered" evidence="1">
    <location>
        <begin position="162"/>
        <end position="201"/>
    </location>
</feature>
<name>A0AAV6IWY3_9ERIC</name>
<dbReference type="EMBL" id="JACTNZ010000009">
    <property type="protein sequence ID" value="KAG5533306.1"/>
    <property type="molecule type" value="Genomic_DNA"/>
</dbReference>
<reference evidence="2" key="1">
    <citation type="submission" date="2020-08" db="EMBL/GenBank/DDBJ databases">
        <title>Plant Genome Project.</title>
        <authorList>
            <person name="Zhang R.-G."/>
        </authorList>
    </citation>
    <scope>NUCLEOTIDE SEQUENCE</scope>
    <source>
        <strain evidence="2">WSP0</strain>
        <tissue evidence="2">Leaf</tissue>
    </source>
</reference>
<evidence type="ECO:0000313" key="2">
    <source>
        <dbReference type="EMBL" id="KAG5533306.1"/>
    </source>
</evidence>
<evidence type="ECO:0000256" key="1">
    <source>
        <dbReference type="SAM" id="MobiDB-lite"/>
    </source>
</evidence>
<keyword evidence="3" id="KW-1185">Reference proteome</keyword>
<organism evidence="2 3">
    <name type="scientific">Rhododendron griersonianum</name>
    <dbReference type="NCBI Taxonomy" id="479676"/>
    <lineage>
        <taxon>Eukaryota</taxon>
        <taxon>Viridiplantae</taxon>
        <taxon>Streptophyta</taxon>
        <taxon>Embryophyta</taxon>
        <taxon>Tracheophyta</taxon>
        <taxon>Spermatophyta</taxon>
        <taxon>Magnoliopsida</taxon>
        <taxon>eudicotyledons</taxon>
        <taxon>Gunneridae</taxon>
        <taxon>Pentapetalae</taxon>
        <taxon>asterids</taxon>
        <taxon>Ericales</taxon>
        <taxon>Ericaceae</taxon>
        <taxon>Ericoideae</taxon>
        <taxon>Rhodoreae</taxon>
        <taxon>Rhododendron</taxon>
    </lineage>
</organism>
<sequence length="201" mass="21558">MGLRTLVDKDRVVKIFSVEEKEDEVYGEVYVGTQESQVGRPNKPKGTEVKVSDSRISLPRWTGPFPKTMGSLNKGMPQPKSIGTSSRYMPQDKTMGTPKNVKAQSKPINVGKTKVQDVVIQDMVDVQVDEEDDSDEDVEFGGLNKKNTLSIDADYAAASGSNVGSVAGAQGSGQTVQSGGTMVKKARKVNQSEGGSIVMSK</sequence>
<comment type="caution">
    <text evidence="2">The sequence shown here is derived from an EMBL/GenBank/DDBJ whole genome shotgun (WGS) entry which is preliminary data.</text>
</comment>
<gene>
    <name evidence="2" type="ORF">RHGRI_027484</name>
</gene>
<evidence type="ECO:0000313" key="3">
    <source>
        <dbReference type="Proteomes" id="UP000823749"/>
    </source>
</evidence>
<dbReference type="Proteomes" id="UP000823749">
    <property type="component" value="Chromosome 9"/>
</dbReference>
<protein>
    <submittedName>
        <fullName evidence="2">Uncharacterized protein</fullName>
    </submittedName>
</protein>
<proteinExistence type="predicted"/>
<feature type="compositionally biased region" description="Low complexity" evidence="1">
    <location>
        <begin position="162"/>
        <end position="181"/>
    </location>
</feature>
<feature type="region of interest" description="Disordered" evidence="1">
    <location>
        <begin position="36"/>
        <end position="108"/>
    </location>
</feature>
<dbReference type="AlphaFoldDB" id="A0AAV6IWY3"/>
<accession>A0AAV6IWY3</accession>